<sequence>MKKALAALAVGLMAASLGAYAKDWKEIRFGVDASYAPFEYKAPNGQVVGFDIDLGNEICKRMKAKCVWVENDFDGMIPALKAKKFDGVLSSMSMTEARMKEIAFSAKLFNTPTRMVAKAGSGLMPTPASLKGKRVGVEQGTIQEAYAKKHWAPAGVEVVPYQNQTLVLADLTAGRLDASLQDAVQADIGFLKKPEGKGFAFAGKDLVDPQTLGEGAGIGLRKEDKDLKAGIDKAIADMLKDGTYKKIEKKYFTFDVYGG</sequence>
<evidence type="ECO:0000256" key="6">
    <source>
        <dbReference type="RuleBase" id="RU003744"/>
    </source>
</evidence>
<dbReference type="Pfam" id="PF00497">
    <property type="entry name" value="SBP_bac_3"/>
    <property type="match status" value="1"/>
</dbReference>
<dbReference type="OMA" id="CRRMNAK"/>
<dbReference type="InterPro" id="IPR005768">
    <property type="entry name" value="Lys_Arg_Orn-bd"/>
</dbReference>
<reference evidence="10 12" key="2">
    <citation type="submission" date="2018-06" db="EMBL/GenBank/DDBJ databases">
        <authorList>
            <consortium name="Pathogen Informatics"/>
            <person name="Doyle S."/>
        </authorList>
    </citation>
    <scope>NUCLEOTIDE SEQUENCE [LARGE SCALE GENOMIC DNA]</scope>
    <source>
        <strain evidence="10 12">NCTC8684</strain>
    </source>
</reference>
<evidence type="ECO:0000256" key="3">
    <source>
        <dbReference type="ARBA" id="ARBA00022448"/>
    </source>
</evidence>
<dbReference type="Proteomes" id="UP000196342">
    <property type="component" value="Unassembled WGS sequence"/>
</dbReference>
<dbReference type="Gene3D" id="3.40.190.10">
    <property type="entry name" value="Periplasmic binding protein-like II"/>
    <property type="match status" value="2"/>
</dbReference>
<accession>A0A1R0ML86</accession>
<protein>
    <submittedName>
        <fullName evidence="9">ABC transporter substrate-binding protein</fullName>
    </submittedName>
    <submittedName>
        <fullName evidence="10">Lysine-arginine-ornithine-binding periplasmic protein</fullName>
    </submittedName>
</protein>
<proteinExistence type="inferred from homology"/>
<dbReference type="Proteomes" id="UP000254029">
    <property type="component" value="Unassembled WGS sequence"/>
</dbReference>
<evidence type="ECO:0000313" key="12">
    <source>
        <dbReference type="Proteomes" id="UP000254029"/>
    </source>
</evidence>
<comment type="caution">
    <text evidence="9">The sequence shown here is derived from an EMBL/GenBank/DDBJ whole genome shotgun (WGS) entry which is preliminary data.</text>
</comment>
<dbReference type="RefSeq" id="WP_011134407.1">
    <property type="nucleotide sequence ID" value="NZ_CP024028.1"/>
</dbReference>
<comment type="similarity">
    <text evidence="2 6">Belongs to the bacterial solute-binding protein 3 family.</text>
</comment>
<keyword evidence="4 7" id="KW-0732">Signal</keyword>
<dbReference type="PANTHER" id="PTHR35936:SF13">
    <property type="entry name" value="HISTIDINE-BINDING PERIPLASMIC PROTEIN"/>
    <property type="match status" value="1"/>
</dbReference>
<name>A0A1R0ML86_CHRVL</name>
<evidence type="ECO:0000313" key="11">
    <source>
        <dbReference type="Proteomes" id="UP000196342"/>
    </source>
</evidence>
<dbReference type="NCBIfam" id="TIGR01096">
    <property type="entry name" value="3A0103s03R"/>
    <property type="match status" value="1"/>
</dbReference>
<dbReference type="PANTHER" id="PTHR35936">
    <property type="entry name" value="MEMBRANE-BOUND LYTIC MUREIN TRANSGLYCOSYLASE F"/>
    <property type="match status" value="1"/>
</dbReference>
<keyword evidence="11" id="KW-1185">Reference proteome</keyword>
<dbReference type="GO" id="GO:0030288">
    <property type="term" value="C:outer membrane-bounded periplasmic space"/>
    <property type="evidence" value="ECO:0007669"/>
    <property type="project" value="InterPro"/>
</dbReference>
<dbReference type="EMBL" id="NHOO01000006">
    <property type="protein sequence ID" value="OVE48564.1"/>
    <property type="molecule type" value="Genomic_DNA"/>
</dbReference>
<dbReference type="CDD" id="cd13703">
    <property type="entry name" value="PBP2_HisJ_LAO"/>
    <property type="match status" value="1"/>
</dbReference>
<feature type="chain" id="PRO_5041165017" evidence="7">
    <location>
        <begin position="22"/>
        <end position="259"/>
    </location>
</feature>
<comment type="subcellular location">
    <subcellularLocation>
        <location evidence="1">Periplasm</location>
    </subcellularLocation>
</comment>
<accession>A0A202BAK2</accession>
<dbReference type="AlphaFoldDB" id="A0A1R0ML86"/>
<keyword evidence="5" id="KW-0574">Periplasm</keyword>
<feature type="domain" description="Solute-binding protein family 3/N-terminal" evidence="8">
    <location>
        <begin position="26"/>
        <end position="255"/>
    </location>
</feature>
<dbReference type="SUPFAM" id="SSF53850">
    <property type="entry name" value="Periplasmic binding protein-like II"/>
    <property type="match status" value="1"/>
</dbReference>
<dbReference type="SMART" id="SM00062">
    <property type="entry name" value="PBPb"/>
    <property type="match status" value="1"/>
</dbReference>
<feature type="signal peptide" evidence="7">
    <location>
        <begin position="1"/>
        <end position="21"/>
    </location>
</feature>
<evidence type="ECO:0000259" key="8">
    <source>
        <dbReference type="SMART" id="SM00062"/>
    </source>
</evidence>
<evidence type="ECO:0000256" key="4">
    <source>
        <dbReference type="ARBA" id="ARBA00022729"/>
    </source>
</evidence>
<dbReference type="InterPro" id="IPR018313">
    <property type="entry name" value="SBP_3_CS"/>
</dbReference>
<organism evidence="9 11">
    <name type="scientific">Chromobacterium violaceum</name>
    <dbReference type="NCBI Taxonomy" id="536"/>
    <lineage>
        <taxon>Bacteria</taxon>
        <taxon>Pseudomonadati</taxon>
        <taxon>Pseudomonadota</taxon>
        <taxon>Betaproteobacteria</taxon>
        <taxon>Neisseriales</taxon>
        <taxon>Chromobacteriaceae</taxon>
        <taxon>Chromobacterium</taxon>
    </lineage>
</organism>
<evidence type="ECO:0000256" key="5">
    <source>
        <dbReference type="ARBA" id="ARBA00022764"/>
    </source>
</evidence>
<keyword evidence="3" id="KW-0813">Transport</keyword>
<evidence type="ECO:0000313" key="9">
    <source>
        <dbReference type="EMBL" id="OVE48564.1"/>
    </source>
</evidence>
<evidence type="ECO:0000256" key="7">
    <source>
        <dbReference type="SAM" id="SignalP"/>
    </source>
</evidence>
<evidence type="ECO:0000256" key="1">
    <source>
        <dbReference type="ARBA" id="ARBA00004418"/>
    </source>
</evidence>
<reference evidence="9 11" key="1">
    <citation type="submission" date="2017-05" db="EMBL/GenBank/DDBJ databases">
        <title>Chromobacterium violaceum GHPS1 isolated from Hydrocarbon polluted soil in French Guiana display an awesome secondary metabolite arsenal and a battery of drug and heavy-metal-resistance and detoxification of xenobiotics proteins.</title>
        <authorList>
            <person name="Belbahri L."/>
        </authorList>
    </citation>
    <scope>NUCLEOTIDE SEQUENCE [LARGE SCALE GENOMIC DNA]</scope>
    <source>
        <strain evidence="9 11">GHPS1</strain>
    </source>
</reference>
<dbReference type="PROSITE" id="PS01039">
    <property type="entry name" value="SBP_BACTERIAL_3"/>
    <property type="match status" value="1"/>
</dbReference>
<evidence type="ECO:0000313" key="10">
    <source>
        <dbReference type="EMBL" id="SUX31062.1"/>
    </source>
</evidence>
<evidence type="ECO:0000256" key="2">
    <source>
        <dbReference type="ARBA" id="ARBA00010333"/>
    </source>
</evidence>
<dbReference type="EMBL" id="UIGR01000001">
    <property type="protein sequence ID" value="SUX31062.1"/>
    <property type="molecule type" value="Genomic_DNA"/>
</dbReference>
<dbReference type="InterPro" id="IPR001638">
    <property type="entry name" value="Solute-binding_3/MltF_N"/>
</dbReference>
<gene>
    <name evidence="10" type="primary">argT_1</name>
    <name evidence="9" type="ORF">CBW21_08340</name>
    <name evidence="10" type="ORF">NCTC8684_00084</name>
</gene>